<dbReference type="Proteomes" id="UP000614047">
    <property type="component" value="Unassembled WGS sequence"/>
</dbReference>
<feature type="domain" description="Vanadium-dependent haloperoxidase NapH1-like second helical-bundle" evidence="2">
    <location>
        <begin position="353"/>
        <end position="524"/>
    </location>
</feature>
<feature type="domain" description="DUF6851" evidence="1">
    <location>
        <begin position="99"/>
        <end position="237"/>
    </location>
</feature>
<dbReference type="Pfam" id="PF22778">
    <property type="entry name" value="VCPO_2nd"/>
    <property type="match status" value="1"/>
</dbReference>
<protein>
    <recommendedName>
        <fullName evidence="5">Vanadium-dependent haloperoxidase</fullName>
    </recommendedName>
</protein>
<dbReference type="AlphaFoldDB" id="A0A931GJ53"/>
<name>A0A931GJ53_9ACTN</name>
<organism evidence="3 4">
    <name type="scientific">Actinomadura viridis</name>
    <dbReference type="NCBI Taxonomy" id="58110"/>
    <lineage>
        <taxon>Bacteria</taxon>
        <taxon>Bacillati</taxon>
        <taxon>Actinomycetota</taxon>
        <taxon>Actinomycetes</taxon>
        <taxon>Streptosporangiales</taxon>
        <taxon>Thermomonosporaceae</taxon>
        <taxon>Actinomadura</taxon>
    </lineage>
</organism>
<proteinExistence type="predicted"/>
<dbReference type="Pfam" id="PF21167">
    <property type="entry name" value="DUF6851"/>
    <property type="match status" value="1"/>
</dbReference>
<evidence type="ECO:0000313" key="3">
    <source>
        <dbReference type="EMBL" id="MBG6088802.1"/>
    </source>
</evidence>
<dbReference type="Gene3D" id="1.10.606.10">
    <property type="entry name" value="Vanadium-containing Chloroperoxidase, domain 2"/>
    <property type="match status" value="1"/>
</dbReference>
<dbReference type="InterPro" id="IPR006311">
    <property type="entry name" value="TAT_signal"/>
</dbReference>
<reference evidence="3" key="1">
    <citation type="submission" date="2020-11" db="EMBL/GenBank/DDBJ databases">
        <title>Sequencing the genomes of 1000 actinobacteria strains.</title>
        <authorList>
            <person name="Klenk H.-P."/>
        </authorList>
    </citation>
    <scope>NUCLEOTIDE SEQUENCE</scope>
    <source>
        <strain evidence="3">DSM 43175</strain>
    </source>
</reference>
<dbReference type="PANTHER" id="PTHR34599">
    <property type="entry name" value="PEROXIDASE-RELATED"/>
    <property type="match status" value="1"/>
</dbReference>
<dbReference type="InterPro" id="IPR049283">
    <property type="entry name" value="DUF6851"/>
</dbReference>
<gene>
    <name evidence="3" type="ORF">IW256_002915</name>
</gene>
<dbReference type="InterPro" id="IPR016119">
    <property type="entry name" value="Br/Cl_peroxidase_C"/>
</dbReference>
<dbReference type="PROSITE" id="PS51318">
    <property type="entry name" value="TAT"/>
    <property type="match status" value="1"/>
</dbReference>
<evidence type="ECO:0008006" key="5">
    <source>
        <dbReference type="Google" id="ProtNLM"/>
    </source>
</evidence>
<evidence type="ECO:0000259" key="1">
    <source>
        <dbReference type="Pfam" id="PF21167"/>
    </source>
</evidence>
<dbReference type="RefSeq" id="WP_231403780.1">
    <property type="nucleotide sequence ID" value="NZ_BAABES010000005.1"/>
</dbReference>
<evidence type="ECO:0000313" key="4">
    <source>
        <dbReference type="Proteomes" id="UP000614047"/>
    </source>
</evidence>
<keyword evidence="4" id="KW-1185">Reference proteome</keyword>
<dbReference type="InterPro" id="IPR052559">
    <property type="entry name" value="V-haloperoxidase"/>
</dbReference>
<evidence type="ECO:0000259" key="2">
    <source>
        <dbReference type="Pfam" id="PF22778"/>
    </source>
</evidence>
<dbReference type="InterPro" id="IPR055161">
    <property type="entry name" value="NapH1-like_2nd"/>
</dbReference>
<sequence length="524" mass="57530">MTTPEQSDVPSPSLGRRSLLIGGLGGASTVALTALGHTGTAAAAPRPSATNAPTQIDFDFDEDNFHRDLIAVAGDSTFGGEQAFGPMDASIIIWIQGIMVTAWFDALAPYHPTAVGLHSRIARRPRSEAATNRNKNIAAIHATYQVVKTVYPERSKVVAQVMTAIGMNPEDDSEDPATPVGIGNIAGKASVKAHLRDGMNFLGDEGRKYHGQEFEDYTGYQPVNTAYKLVDPSRWQPRLHTHRRRVGGGPGDKGIFVSQHFVTPHAGLVKAHTYRDPGRFKLAPPDHLDHTDRQRYKRSADEILAASAALTDRQKVTVEFFDNKFLGIGQATLAAGNAHDLDLDAWVHLQFTSGLAQFDDLIAAWHYKRKYEAPRPFTVIRHVYGDRRVTAWGGVGKGTVNDIPADEWSAYIPVGDHPEYPSGSTTLCAAEAQASRRFLGDDILDWRYSVKAGATLTEPRLVPAKDVELHYPTWTAFNQDCARSRVWGGVHFPTTVERSLEFGKQFGDLAYEFAQRYIKGEVGD</sequence>
<dbReference type="EMBL" id="JADOUA010000001">
    <property type="protein sequence ID" value="MBG6088802.1"/>
    <property type="molecule type" value="Genomic_DNA"/>
</dbReference>
<dbReference type="InterPro" id="IPR036938">
    <property type="entry name" value="PAP2/HPO_sf"/>
</dbReference>
<dbReference type="GO" id="GO:0004601">
    <property type="term" value="F:peroxidase activity"/>
    <property type="evidence" value="ECO:0007669"/>
    <property type="project" value="InterPro"/>
</dbReference>
<accession>A0A931GJ53</accession>
<dbReference type="SUPFAM" id="SSF48317">
    <property type="entry name" value="Acid phosphatase/Vanadium-dependent haloperoxidase"/>
    <property type="match status" value="1"/>
</dbReference>
<dbReference type="PANTHER" id="PTHR34599:SF2">
    <property type="entry name" value="TRAF-TYPE DOMAIN-CONTAINING PROTEIN"/>
    <property type="match status" value="1"/>
</dbReference>
<dbReference type="CDD" id="cd03398">
    <property type="entry name" value="PAP2_haloperoxidase"/>
    <property type="match status" value="1"/>
</dbReference>
<comment type="caution">
    <text evidence="3">The sequence shown here is derived from an EMBL/GenBank/DDBJ whole genome shotgun (WGS) entry which is preliminary data.</text>
</comment>